<dbReference type="Gene3D" id="3.90.226.10">
    <property type="entry name" value="2-enoyl-CoA Hydratase, Chain A, domain 1"/>
    <property type="match status" value="1"/>
</dbReference>
<sequence>MKKTFLLLFSLLGASATQAQQPLLLRHPSINNDGSVVAFSYQGDIWTVPSTGGQATRLTIHEAYESNPTFSPDGKQIAFSGARFGNNDIFIMPTTGGMPKRLTFHSSQDNIASWTQADKILFSTSREFRQIERPSEVYSISPKGGTESRMLDVLGFEPTASPDGRFVALVRGDINPVARQAYTGSSNREIWIFDTKSKNYNKLPLFATNDVMPQWGKNNTLYFLSSNDGAYNLYQLKISNDGKAEGTPKKLTNFKDESIRHINISTDGNTIVFEQDMNLYTYKVANGSIQKINVTINADDRFDASESKTFTSGIEDFKVSPNGKLLAYGIRGEIFVKEADKEKARSINVSSHAFRDVEPAWLNDSTLLFTSDRTGGNFEMFMVQSADASEKNIFKTLKHKITQLTTTPDDESNLVVSNDGKKIAYVRGRGKFVVADISADGKLTNEKVINDSWASPNDIAWSPDNKYLAYSLTDLYYNQEIFIKASDNTGKAVNVTMHPRRDSRPFWSGDGSKLGFVSERSSGRSADVWFVWLKKEDWEKEAQDWQEKDSAPAEGAAGKSDKKEKGVKPIVIDFDGIHNRVVQVTNFPGSESDFVISKDGETFYYVTNSSSAKGRDLYSIKWDGKDLKEITKGGSNPGGLYLDKDGKYIYYSRMGGFGGGGLARIDTKAGLPESLPVSAKMKVDYTGERTQVFEEAWRTIRDGFYDPQFHGNNWAKLHDKYKERCINASTSSDFRDMFNLLLGELNSSHMGLTAPERAETQREITGLLGTELTPTANGMKVSHVVPETPVTKSKSIINEGETIVAINGQAVGQSDNFYELLNGLANEKVIVSVNDATGKTREVVVRLTNSISNNLYDEWVENRKKLVEKFSNGRLGYIHIKSMDFPSFEVVEREFTAAGYGKDGIVIDVRYNGGGSTTDYLMTILNYKQHAYTIPRGASENLEKDKLKFRDYYPIGERLVYAAWTKPSIALCNEGSYSNAEIFSHAYKSLGIGKLVGLPTNGSVISTGGKSLMDGSFVRLPGRGWYTKTTDKNQELGPAVPDVIVENEPEWISKGTDNQLKVAVETLLKDIDSAKK</sequence>
<dbReference type="SUPFAM" id="SSF82171">
    <property type="entry name" value="DPP6 N-terminal domain-like"/>
    <property type="match status" value="1"/>
</dbReference>
<keyword evidence="3 7" id="KW-0963">Cytoplasm</keyword>
<comment type="function">
    <text evidence="7">Degrades oligopeptides.</text>
</comment>
<evidence type="ECO:0000313" key="12">
    <source>
        <dbReference type="Proteomes" id="UP001236507"/>
    </source>
</evidence>
<evidence type="ECO:0000256" key="8">
    <source>
        <dbReference type="SAM" id="MobiDB-lite"/>
    </source>
</evidence>
<dbReference type="InterPro" id="IPR011042">
    <property type="entry name" value="6-blade_b-propeller_TolB-like"/>
</dbReference>
<dbReference type="Pfam" id="PF26550">
    <property type="entry name" value="Tricorn_2nd"/>
    <property type="match status" value="1"/>
</dbReference>
<dbReference type="RefSeq" id="WP_283344578.1">
    <property type="nucleotide sequence ID" value="NZ_JASHIF010000008.1"/>
</dbReference>
<evidence type="ECO:0000256" key="7">
    <source>
        <dbReference type="PIRNR" id="PIRNR036421"/>
    </source>
</evidence>
<keyword evidence="5 7" id="KW-0378">Hydrolase</keyword>
<dbReference type="Gene3D" id="2.120.10.30">
    <property type="entry name" value="TolB, C-terminal domain"/>
    <property type="match status" value="2"/>
</dbReference>
<dbReference type="InterPro" id="IPR029045">
    <property type="entry name" value="ClpP/crotonase-like_dom_sf"/>
</dbReference>
<feature type="signal peptide" evidence="9">
    <location>
        <begin position="1"/>
        <end position="19"/>
    </location>
</feature>
<dbReference type="Proteomes" id="UP001236507">
    <property type="component" value="Unassembled WGS sequence"/>
</dbReference>
<dbReference type="PANTHER" id="PTHR43253:SF1">
    <property type="entry name" value="TRICORN PROTEASE HOMOLOG 2-RELATED"/>
    <property type="match status" value="1"/>
</dbReference>
<evidence type="ECO:0000256" key="2">
    <source>
        <dbReference type="ARBA" id="ARBA00008524"/>
    </source>
</evidence>
<gene>
    <name evidence="11" type="ORF">QM524_10695</name>
</gene>
<dbReference type="EMBL" id="JASHIF010000008">
    <property type="protein sequence ID" value="MDI9859679.1"/>
    <property type="molecule type" value="Genomic_DNA"/>
</dbReference>
<name>A0ABT6Y7Y1_9BACT</name>
<dbReference type="Pfam" id="PF26549">
    <property type="entry name" value="Tricorn_N"/>
    <property type="match status" value="1"/>
</dbReference>
<dbReference type="PANTHER" id="PTHR43253">
    <property type="entry name" value="TRICORN PROTEASE HOMOLOG 2-RELATED"/>
    <property type="match status" value="1"/>
</dbReference>
<dbReference type="InterPro" id="IPR012393">
    <property type="entry name" value="Tricorn_protease"/>
</dbReference>
<dbReference type="EC" id="3.4.21.-" evidence="7"/>
<comment type="similarity">
    <text evidence="2 7">Belongs to the peptidase S41B family.</text>
</comment>
<evidence type="ECO:0000313" key="11">
    <source>
        <dbReference type="EMBL" id="MDI9859679.1"/>
    </source>
</evidence>
<keyword evidence="6 7" id="KW-0720">Serine protease</keyword>
<keyword evidence="4 7" id="KW-0645">Protease</keyword>
<dbReference type="InterPro" id="IPR029414">
    <property type="entry name" value="Tricorn_PDZ"/>
</dbReference>
<dbReference type="PIRSF" id="PIRSF036421">
    <property type="entry name" value="Tricorn_protease"/>
    <property type="match status" value="1"/>
</dbReference>
<feature type="chain" id="PRO_5045646806" description="Tricorn protease homolog" evidence="9">
    <location>
        <begin position="20"/>
        <end position="1076"/>
    </location>
</feature>
<evidence type="ECO:0000256" key="6">
    <source>
        <dbReference type="ARBA" id="ARBA00022825"/>
    </source>
</evidence>
<dbReference type="SUPFAM" id="SSF50156">
    <property type="entry name" value="PDZ domain-like"/>
    <property type="match status" value="1"/>
</dbReference>
<dbReference type="SUPFAM" id="SSF52096">
    <property type="entry name" value="ClpP/crotonase"/>
    <property type="match status" value="1"/>
</dbReference>
<proteinExistence type="inferred from homology"/>
<dbReference type="InterPro" id="IPR005151">
    <property type="entry name" value="Tail-specific_protease"/>
</dbReference>
<accession>A0ABT6Y7Y1</accession>
<keyword evidence="12" id="KW-1185">Reference proteome</keyword>
<dbReference type="Pfam" id="PF14685">
    <property type="entry name" value="PDZ_Tricorn"/>
    <property type="match status" value="1"/>
</dbReference>
<dbReference type="Pfam" id="PF03572">
    <property type="entry name" value="Peptidase_S41"/>
    <property type="match status" value="1"/>
</dbReference>
<evidence type="ECO:0000256" key="5">
    <source>
        <dbReference type="ARBA" id="ARBA00022801"/>
    </source>
</evidence>
<dbReference type="Gene3D" id="2.130.10.10">
    <property type="entry name" value="YVTN repeat-like/Quinoprotein amine dehydrogenase"/>
    <property type="match status" value="1"/>
</dbReference>
<evidence type="ECO:0000256" key="1">
    <source>
        <dbReference type="ARBA" id="ARBA00004496"/>
    </source>
</evidence>
<dbReference type="SMART" id="SM00245">
    <property type="entry name" value="TSPc"/>
    <property type="match status" value="1"/>
</dbReference>
<feature type="region of interest" description="Disordered" evidence="8">
    <location>
        <begin position="543"/>
        <end position="564"/>
    </location>
</feature>
<dbReference type="InterPro" id="IPR036034">
    <property type="entry name" value="PDZ_sf"/>
</dbReference>
<comment type="caution">
    <text evidence="11">The sequence shown here is derived from an EMBL/GenBank/DDBJ whole genome shotgun (WGS) entry which is preliminary data.</text>
</comment>
<evidence type="ECO:0000256" key="3">
    <source>
        <dbReference type="ARBA" id="ARBA00022490"/>
    </source>
</evidence>
<dbReference type="InterPro" id="IPR015943">
    <property type="entry name" value="WD40/YVTN_repeat-like_dom_sf"/>
</dbReference>
<evidence type="ECO:0000259" key="10">
    <source>
        <dbReference type="PROSITE" id="PS50106"/>
    </source>
</evidence>
<keyword evidence="9" id="KW-0732">Signal</keyword>
<dbReference type="Gene3D" id="2.30.42.10">
    <property type="match status" value="1"/>
</dbReference>
<dbReference type="InterPro" id="IPR001478">
    <property type="entry name" value="PDZ"/>
</dbReference>
<dbReference type="CDD" id="cd07562">
    <property type="entry name" value="Peptidase_S41_TRI"/>
    <property type="match status" value="1"/>
</dbReference>
<dbReference type="Pfam" id="PF14684">
    <property type="entry name" value="Tricorn_C1"/>
    <property type="match status" value="1"/>
</dbReference>
<protein>
    <recommendedName>
        <fullName evidence="7">Tricorn protease homolog</fullName>
        <ecNumber evidence="7">3.4.21.-</ecNumber>
    </recommendedName>
</protein>
<dbReference type="Gene3D" id="2.120.10.60">
    <property type="entry name" value="Tricorn protease N-terminal domain"/>
    <property type="match status" value="1"/>
</dbReference>
<evidence type="ECO:0000256" key="4">
    <source>
        <dbReference type="ARBA" id="ARBA00022670"/>
    </source>
</evidence>
<dbReference type="Gene3D" id="3.30.750.44">
    <property type="match status" value="1"/>
</dbReference>
<feature type="domain" description="PDZ" evidence="10">
    <location>
        <begin position="757"/>
        <end position="848"/>
    </location>
</feature>
<evidence type="ECO:0000256" key="9">
    <source>
        <dbReference type="SAM" id="SignalP"/>
    </source>
</evidence>
<dbReference type="SUPFAM" id="SSF69304">
    <property type="entry name" value="Tricorn protease N-terminal domain"/>
    <property type="match status" value="1"/>
</dbReference>
<reference evidence="11 12" key="1">
    <citation type="submission" date="2023-05" db="EMBL/GenBank/DDBJ databases">
        <title>Novel species of genus Flectobacillus isolated from stream in China.</title>
        <authorList>
            <person name="Lu H."/>
        </authorList>
    </citation>
    <scope>NUCLEOTIDE SEQUENCE [LARGE SCALE GENOMIC DNA]</scope>
    <source>
        <strain evidence="11 12">KCTC 42575</strain>
    </source>
</reference>
<organism evidence="11 12">
    <name type="scientific">Flectobacillus roseus</name>
    <dbReference type="NCBI Taxonomy" id="502259"/>
    <lineage>
        <taxon>Bacteria</taxon>
        <taxon>Pseudomonadati</taxon>
        <taxon>Bacteroidota</taxon>
        <taxon>Cytophagia</taxon>
        <taxon>Cytophagales</taxon>
        <taxon>Flectobacillaceae</taxon>
        <taxon>Flectobacillus</taxon>
    </lineage>
</organism>
<dbReference type="PROSITE" id="PS50106">
    <property type="entry name" value="PDZ"/>
    <property type="match status" value="1"/>
</dbReference>
<comment type="subcellular location">
    <subcellularLocation>
        <location evidence="1 7">Cytoplasm</location>
    </subcellularLocation>
</comment>
<dbReference type="InterPro" id="IPR028204">
    <property type="entry name" value="Tricorn_C1"/>
</dbReference>